<feature type="binding site" evidence="12">
    <location>
        <begin position="86"/>
        <end position="92"/>
    </location>
    <ligand>
        <name>ATP</name>
        <dbReference type="ChEBI" id="CHEBI:30616"/>
    </ligand>
</feature>
<feature type="modified residue" description="N6-carboxylysine" evidence="12">
    <location>
        <position position="195"/>
    </location>
</feature>
<comment type="pathway">
    <text evidence="1 12 13">Cell wall biogenesis; peptidoglycan biosynthesis.</text>
</comment>
<dbReference type="GO" id="GO:0005524">
    <property type="term" value="F:ATP binding"/>
    <property type="evidence" value="ECO:0007669"/>
    <property type="project" value="UniProtKB-UniRule"/>
</dbReference>
<dbReference type="PANTHER" id="PTHR23135:SF4">
    <property type="entry name" value="UDP-N-ACETYLMURAMOYL-L-ALANYL-D-GLUTAMATE--2,6-DIAMINOPIMELATE LIGASE MURE HOMOLOG, CHLOROPLASTIC"/>
    <property type="match status" value="1"/>
</dbReference>
<evidence type="ECO:0000256" key="8">
    <source>
        <dbReference type="ARBA" id="ARBA00022960"/>
    </source>
</evidence>
<feature type="binding site" evidence="12">
    <location>
        <position position="430"/>
    </location>
    <ligand>
        <name>meso-2,6-diaminopimelate</name>
        <dbReference type="ChEBI" id="CHEBI:57791"/>
    </ligand>
</feature>
<feature type="short sequence motif" description="Meso-diaminopimelate recognition motif" evidence="12">
    <location>
        <begin position="376"/>
        <end position="379"/>
    </location>
</feature>
<dbReference type="EMBL" id="CACRTL010000027">
    <property type="protein sequence ID" value="VYU00736.1"/>
    <property type="molecule type" value="Genomic_DNA"/>
</dbReference>
<feature type="binding site" evidence="12">
    <location>
        <position position="426"/>
    </location>
    <ligand>
        <name>meso-2,6-diaminopimelate</name>
        <dbReference type="ChEBI" id="CHEBI:57791"/>
    </ligand>
</feature>
<dbReference type="Pfam" id="PF02875">
    <property type="entry name" value="Mur_ligase_C"/>
    <property type="match status" value="1"/>
</dbReference>
<keyword evidence="9 12" id="KW-0573">Peptidoglycan synthesis</keyword>
<evidence type="ECO:0000259" key="15">
    <source>
        <dbReference type="Pfam" id="PF02875"/>
    </source>
</evidence>
<sequence>MEVALKTDSRAVKPGDTFIAIPNVARDGHDYIEQAIANGATKIIAEHGSYKVETIIVESTREYLKTYLYENYYPLIKDIKLIGLTGTNGKTTTCLMTYQILKMLKKNVAYMGTIGFYYGDVKKPMVNTTPDVDVLYNMLLEAKENGVEYFVMEVSSHALDKDRIHGLEFDEVAFTNLTQDHLDYHKTLENYANAKRILFTKTRNDKIAIINGDDEHYQHFVLESNNNIIIGQHDSDVKILEMSFSHLGTIFKFEYLNYEYQARLNMVGRYNIYNYLIALLLVNKLGVKIEDILALNDKLKAPAGRMELLKYGTNSIFVDYAHTPDAVINVLKSAEEFKNGRIITIIGCGGDRDATKRPIMGKAALEHSDYVIFTSDNPRSEDPQMILDDITNGLSGSNFEIEVDRQKAIIKGMQQLKHNDILMILGKGHEDYQITKTGKHHFSDQEEVMKYITKQGTL</sequence>
<dbReference type="PROSITE" id="PS01011">
    <property type="entry name" value="FOLYLPOLYGLU_SYNT_1"/>
    <property type="match status" value="1"/>
</dbReference>
<evidence type="ECO:0000256" key="1">
    <source>
        <dbReference type="ARBA" id="ARBA00004752"/>
    </source>
</evidence>
<dbReference type="GO" id="GO:0051301">
    <property type="term" value="P:cell division"/>
    <property type="evidence" value="ECO:0007669"/>
    <property type="project" value="UniProtKB-KW"/>
</dbReference>
<dbReference type="GO" id="GO:0008360">
    <property type="term" value="P:regulation of cell shape"/>
    <property type="evidence" value="ECO:0007669"/>
    <property type="project" value="UniProtKB-KW"/>
</dbReference>
<evidence type="ECO:0000256" key="7">
    <source>
        <dbReference type="ARBA" id="ARBA00022840"/>
    </source>
</evidence>
<dbReference type="InterPro" id="IPR005761">
    <property type="entry name" value="UDP-N-AcMur-Glu-dNH2Pim_ligase"/>
</dbReference>
<dbReference type="NCBIfam" id="TIGR01085">
    <property type="entry name" value="murE"/>
    <property type="match status" value="1"/>
</dbReference>
<dbReference type="GO" id="GO:0071555">
    <property type="term" value="P:cell wall organization"/>
    <property type="evidence" value="ECO:0007669"/>
    <property type="project" value="UniProtKB-KW"/>
</dbReference>
<dbReference type="UniPathway" id="UPA00219"/>
<dbReference type="Pfam" id="PF01225">
    <property type="entry name" value="Mur_ligase"/>
    <property type="match status" value="1"/>
</dbReference>
<feature type="binding site" evidence="12">
    <location>
        <position position="127"/>
    </location>
    <ligand>
        <name>UDP-N-acetyl-alpha-D-muramoyl-L-alanyl-D-glutamate</name>
        <dbReference type="ChEBI" id="CHEBI:83900"/>
    </ligand>
</feature>
<comment type="subcellular location">
    <subcellularLocation>
        <location evidence="12 13">Cytoplasm</location>
    </subcellularLocation>
</comment>
<comment type="caution">
    <text evidence="12">Lacks conserved residue(s) required for the propagation of feature annotation.</text>
</comment>
<dbReference type="GO" id="GO:0008765">
    <property type="term" value="F:UDP-N-acetylmuramoylalanyl-D-glutamate-2,6-diaminopimelate ligase activity"/>
    <property type="evidence" value="ECO:0007669"/>
    <property type="project" value="UniProtKB-UniRule"/>
</dbReference>
<evidence type="ECO:0000256" key="11">
    <source>
        <dbReference type="ARBA" id="ARBA00023316"/>
    </source>
</evidence>
<dbReference type="HAMAP" id="MF_00208">
    <property type="entry name" value="MurE"/>
    <property type="match status" value="1"/>
</dbReference>
<keyword evidence="8 12" id="KW-0133">Cell shape</keyword>
<organism evidence="17">
    <name type="scientific">Thomasclavelia ramosa</name>
    <dbReference type="NCBI Taxonomy" id="1547"/>
    <lineage>
        <taxon>Bacteria</taxon>
        <taxon>Bacillati</taxon>
        <taxon>Bacillota</taxon>
        <taxon>Erysipelotrichia</taxon>
        <taxon>Erysipelotrichales</taxon>
        <taxon>Coprobacillaceae</taxon>
        <taxon>Thomasclavelia</taxon>
    </lineage>
</organism>
<dbReference type="InterPro" id="IPR036615">
    <property type="entry name" value="Mur_ligase_C_dom_sf"/>
</dbReference>
<dbReference type="EC" id="6.3.2.13" evidence="12"/>
<dbReference type="Gene3D" id="3.90.190.20">
    <property type="entry name" value="Mur ligase, C-terminal domain"/>
    <property type="match status" value="1"/>
</dbReference>
<feature type="binding site" evidence="12">
    <location>
        <position position="163"/>
    </location>
    <ligand>
        <name>UDP-N-acetyl-alpha-D-muramoyl-L-alanyl-D-glutamate</name>
        <dbReference type="ChEBI" id="CHEBI:83900"/>
    </ligand>
</feature>
<evidence type="ECO:0000313" key="17">
    <source>
        <dbReference type="EMBL" id="VYU00736.1"/>
    </source>
</evidence>
<comment type="cofactor">
    <cofactor evidence="12">
        <name>Mg(2+)</name>
        <dbReference type="ChEBI" id="CHEBI:18420"/>
    </cofactor>
</comment>
<dbReference type="Gene3D" id="3.40.1190.10">
    <property type="entry name" value="Mur-like, catalytic domain"/>
    <property type="match status" value="1"/>
</dbReference>
<dbReference type="InterPro" id="IPR036565">
    <property type="entry name" value="Mur-like_cat_sf"/>
</dbReference>
<keyword evidence="5 12" id="KW-0132">Cell division</keyword>
<evidence type="ECO:0000256" key="13">
    <source>
        <dbReference type="RuleBase" id="RU004135"/>
    </source>
</evidence>
<comment type="function">
    <text evidence="12">Catalyzes the addition of meso-diaminopimelic acid to the nucleotide precursor UDP-N-acetylmuramoyl-L-alanyl-D-glutamate (UMAG) in the biosynthesis of bacterial cell-wall peptidoglycan.</text>
</comment>
<evidence type="ECO:0000256" key="6">
    <source>
        <dbReference type="ARBA" id="ARBA00022741"/>
    </source>
</evidence>
<keyword evidence="3 12" id="KW-0963">Cytoplasm</keyword>
<feature type="binding site" evidence="12">
    <location>
        <position position="9"/>
    </location>
    <ligand>
        <name>UDP-N-acetyl-alpha-D-muramoyl-L-alanyl-D-glutamate</name>
        <dbReference type="ChEBI" id="CHEBI:83900"/>
    </ligand>
</feature>
<comment type="similarity">
    <text evidence="2 12">Belongs to the MurCDEF family. MurE subfamily.</text>
</comment>
<keyword evidence="10 12" id="KW-0131">Cell cycle</keyword>
<dbReference type="SUPFAM" id="SSF53244">
    <property type="entry name" value="MurD-like peptide ligases, peptide-binding domain"/>
    <property type="match status" value="1"/>
</dbReference>
<evidence type="ECO:0000259" key="14">
    <source>
        <dbReference type="Pfam" id="PF01225"/>
    </source>
</evidence>
<comment type="PTM">
    <text evidence="12">Carboxylation is probably crucial for Mg(2+) binding and, consequently, for the gamma-phosphate positioning of ATP.</text>
</comment>
<feature type="binding site" evidence="12">
    <location>
        <position position="155"/>
    </location>
    <ligand>
        <name>UDP-N-acetyl-alpha-D-muramoyl-L-alanyl-D-glutamate</name>
        <dbReference type="ChEBI" id="CHEBI:83900"/>
    </ligand>
</feature>
<dbReference type="InterPro" id="IPR018109">
    <property type="entry name" value="Folylpolyglutamate_synth_CS"/>
</dbReference>
<dbReference type="SUPFAM" id="SSF63418">
    <property type="entry name" value="MurE/MurF N-terminal domain"/>
    <property type="match status" value="1"/>
</dbReference>
<dbReference type="SUPFAM" id="SSF53623">
    <property type="entry name" value="MurD-like peptide ligases, catalytic domain"/>
    <property type="match status" value="1"/>
</dbReference>
<dbReference type="InterPro" id="IPR004101">
    <property type="entry name" value="Mur_ligase_C"/>
</dbReference>
<evidence type="ECO:0000256" key="12">
    <source>
        <dbReference type="HAMAP-Rule" id="MF_00208"/>
    </source>
</evidence>
<keyword evidence="11 12" id="KW-0961">Cell wall biogenesis/degradation</keyword>
<dbReference type="InterPro" id="IPR000713">
    <property type="entry name" value="Mur_ligase_N"/>
</dbReference>
<evidence type="ECO:0000256" key="3">
    <source>
        <dbReference type="ARBA" id="ARBA00022490"/>
    </source>
</evidence>
<dbReference type="NCBIfam" id="NF001126">
    <property type="entry name" value="PRK00139.1-4"/>
    <property type="match status" value="1"/>
</dbReference>
<name>A0A6N3B7C4_9FIRM</name>
<feature type="binding site" evidence="12">
    <location>
        <begin position="128"/>
        <end position="129"/>
    </location>
    <ligand>
        <name>UDP-N-acetyl-alpha-D-muramoyl-L-alanyl-D-glutamate</name>
        <dbReference type="ChEBI" id="CHEBI:83900"/>
    </ligand>
</feature>
<feature type="binding site" evidence="12">
    <location>
        <begin position="376"/>
        <end position="379"/>
    </location>
    <ligand>
        <name>meso-2,6-diaminopimelate</name>
        <dbReference type="ChEBI" id="CHEBI:57791"/>
    </ligand>
</feature>
<feature type="binding site" evidence="12">
    <location>
        <position position="352"/>
    </location>
    <ligand>
        <name>meso-2,6-diaminopimelate</name>
        <dbReference type="ChEBI" id="CHEBI:57791"/>
    </ligand>
</feature>
<proteinExistence type="inferred from homology"/>
<keyword evidence="12" id="KW-0460">Magnesium</keyword>
<protein>
    <recommendedName>
        <fullName evidence="12">UDP-N-acetylmuramoyl-L-alanyl-D-glutamate--2,6-diaminopimelate ligase</fullName>
        <ecNumber evidence="12">6.3.2.13</ecNumber>
    </recommendedName>
    <alternativeName>
        <fullName evidence="12">Meso-A2pm-adding enzyme</fullName>
    </alternativeName>
    <alternativeName>
        <fullName evidence="12">Meso-diaminopimelate-adding enzyme</fullName>
    </alternativeName>
    <alternativeName>
        <fullName evidence="12">UDP-MurNAc-L-Ala-D-Glu:meso-diaminopimelate ligase</fullName>
    </alternativeName>
    <alternativeName>
        <fullName evidence="12">UDP-MurNAc-tripeptide synthetase</fullName>
    </alternativeName>
    <alternativeName>
        <fullName evidence="12">UDP-N-acetylmuramyl-tripeptide synthetase</fullName>
    </alternativeName>
</protein>
<dbReference type="GO" id="GO:0004326">
    <property type="term" value="F:tetrahydrofolylpolyglutamate synthase activity"/>
    <property type="evidence" value="ECO:0007669"/>
    <property type="project" value="InterPro"/>
</dbReference>
<dbReference type="InterPro" id="IPR013221">
    <property type="entry name" value="Mur_ligase_cen"/>
</dbReference>
<feature type="domain" description="Mur ligase central" evidence="16">
    <location>
        <begin position="85"/>
        <end position="281"/>
    </location>
</feature>
<accession>A0A6N3B7C4</accession>
<dbReference type="GO" id="GO:0000287">
    <property type="term" value="F:magnesium ion binding"/>
    <property type="evidence" value="ECO:0007669"/>
    <property type="project" value="UniProtKB-UniRule"/>
</dbReference>
<feature type="domain" description="Mur ligase C-terminal" evidence="15">
    <location>
        <begin position="304"/>
        <end position="428"/>
    </location>
</feature>
<evidence type="ECO:0000256" key="4">
    <source>
        <dbReference type="ARBA" id="ARBA00022598"/>
    </source>
</evidence>
<dbReference type="GO" id="GO:0009252">
    <property type="term" value="P:peptidoglycan biosynthetic process"/>
    <property type="evidence" value="ECO:0007669"/>
    <property type="project" value="UniProtKB-UniRule"/>
</dbReference>
<keyword evidence="7 12" id="KW-0067">ATP-binding</keyword>
<evidence type="ECO:0000259" key="16">
    <source>
        <dbReference type="Pfam" id="PF08245"/>
    </source>
</evidence>
<feature type="domain" description="Mur ligase N-terminal catalytic" evidence="14">
    <location>
        <begin position="5"/>
        <end position="50"/>
    </location>
</feature>
<dbReference type="Gene3D" id="3.40.1390.10">
    <property type="entry name" value="MurE/MurF, N-terminal domain"/>
    <property type="match status" value="1"/>
</dbReference>
<dbReference type="PANTHER" id="PTHR23135">
    <property type="entry name" value="MUR LIGASE FAMILY MEMBER"/>
    <property type="match status" value="1"/>
</dbReference>
<evidence type="ECO:0000256" key="5">
    <source>
        <dbReference type="ARBA" id="ARBA00022618"/>
    </source>
</evidence>
<dbReference type="RefSeq" id="WP_118671827.1">
    <property type="nucleotide sequence ID" value="NZ_CACRTL010000027.1"/>
</dbReference>
<evidence type="ECO:0000256" key="9">
    <source>
        <dbReference type="ARBA" id="ARBA00022984"/>
    </source>
</evidence>
<evidence type="ECO:0000256" key="10">
    <source>
        <dbReference type="ARBA" id="ARBA00023306"/>
    </source>
</evidence>
<dbReference type="AlphaFoldDB" id="A0A6N3B7C4"/>
<gene>
    <name evidence="17" type="primary">murE_2</name>
    <name evidence="12" type="synonym">murE</name>
    <name evidence="17" type="ORF">CRLFYP8_02707</name>
</gene>
<evidence type="ECO:0000256" key="2">
    <source>
        <dbReference type="ARBA" id="ARBA00005898"/>
    </source>
</evidence>
<reference evidence="17" key="1">
    <citation type="submission" date="2019-11" db="EMBL/GenBank/DDBJ databases">
        <authorList>
            <person name="Feng L."/>
        </authorList>
    </citation>
    <scope>NUCLEOTIDE SEQUENCE</scope>
    <source>
        <strain evidence="17">CramosumLFYP8</strain>
    </source>
</reference>
<dbReference type="Pfam" id="PF08245">
    <property type="entry name" value="Mur_ligase_M"/>
    <property type="match status" value="1"/>
</dbReference>
<keyword evidence="6 12" id="KW-0547">Nucleotide-binding</keyword>
<dbReference type="GO" id="GO:0005737">
    <property type="term" value="C:cytoplasm"/>
    <property type="evidence" value="ECO:0007669"/>
    <property type="project" value="UniProtKB-SubCell"/>
</dbReference>
<comment type="catalytic activity">
    <reaction evidence="12">
        <text>UDP-N-acetyl-alpha-D-muramoyl-L-alanyl-D-glutamate + meso-2,6-diaminopimelate + ATP = UDP-N-acetyl-alpha-D-muramoyl-L-alanyl-gamma-D-glutamyl-meso-2,6-diaminopimelate + ADP + phosphate + H(+)</text>
        <dbReference type="Rhea" id="RHEA:23676"/>
        <dbReference type="ChEBI" id="CHEBI:15378"/>
        <dbReference type="ChEBI" id="CHEBI:30616"/>
        <dbReference type="ChEBI" id="CHEBI:43474"/>
        <dbReference type="ChEBI" id="CHEBI:57791"/>
        <dbReference type="ChEBI" id="CHEBI:83900"/>
        <dbReference type="ChEBI" id="CHEBI:83905"/>
        <dbReference type="ChEBI" id="CHEBI:456216"/>
        <dbReference type="EC" id="6.3.2.13"/>
    </reaction>
</comment>
<keyword evidence="4 12" id="KW-0436">Ligase</keyword>
<dbReference type="InterPro" id="IPR035911">
    <property type="entry name" value="MurE/MurF_N"/>
</dbReference>